<proteinExistence type="inferred from homology"/>
<keyword evidence="1 3" id="KW-0175">Coiled coil</keyword>
<dbReference type="EMBL" id="FXTD01000007">
    <property type="protein sequence ID" value="SMO73040.1"/>
    <property type="molecule type" value="Genomic_DNA"/>
</dbReference>
<feature type="coiled-coil region" evidence="3">
    <location>
        <begin position="293"/>
        <end position="422"/>
    </location>
</feature>
<evidence type="ECO:0000259" key="4">
    <source>
        <dbReference type="Pfam" id="PF13175"/>
    </source>
</evidence>
<dbReference type="SUPFAM" id="SSF57802">
    <property type="entry name" value="Rubredoxin-like"/>
    <property type="match status" value="1"/>
</dbReference>
<dbReference type="CDD" id="cd00267">
    <property type="entry name" value="ABC_ATPase"/>
    <property type="match status" value="1"/>
</dbReference>
<comment type="similarity">
    <text evidence="2">Belongs to the Sph1/Sph2 family.</text>
</comment>
<dbReference type="OrthoDB" id="269347at2157"/>
<feature type="domain" description="Endonuclease GajA/Old nuclease/RecF-like AAA" evidence="4">
    <location>
        <begin position="1"/>
        <end position="515"/>
    </location>
</feature>
<feature type="coiled-coil region" evidence="3">
    <location>
        <begin position="216"/>
        <end position="243"/>
    </location>
</feature>
<gene>
    <name evidence="5" type="ORF">SAMN06264867_107139</name>
</gene>
<dbReference type="Pfam" id="PF13175">
    <property type="entry name" value="AAA_15"/>
    <property type="match status" value="1"/>
</dbReference>
<name>A0A521DQ36_9EURY</name>
<dbReference type="CDD" id="cd00350">
    <property type="entry name" value="rubredoxin_like"/>
    <property type="match status" value="1"/>
</dbReference>
<protein>
    <recommendedName>
        <fullName evidence="4">Endonuclease GajA/Old nuclease/RecF-like AAA domain-containing protein</fullName>
    </recommendedName>
</protein>
<evidence type="ECO:0000313" key="5">
    <source>
        <dbReference type="EMBL" id="SMO73040.1"/>
    </source>
</evidence>
<accession>A0A521DQ36</accession>
<dbReference type="Gene3D" id="3.40.50.300">
    <property type="entry name" value="P-loop containing nucleotide triphosphate hydrolases"/>
    <property type="match status" value="2"/>
</dbReference>
<organism evidence="5 6">
    <name type="scientific">Halorubrum cibi</name>
    <dbReference type="NCBI Taxonomy" id="413815"/>
    <lineage>
        <taxon>Archaea</taxon>
        <taxon>Methanobacteriati</taxon>
        <taxon>Methanobacteriota</taxon>
        <taxon>Stenosarchaea group</taxon>
        <taxon>Halobacteria</taxon>
        <taxon>Halobacteriales</taxon>
        <taxon>Haloferacaceae</taxon>
        <taxon>Halorubrum</taxon>
    </lineage>
</organism>
<evidence type="ECO:0000313" key="6">
    <source>
        <dbReference type="Proteomes" id="UP000319712"/>
    </source>
</evidence>
<sequence>MKISRLEVKNFAIEESPTINQESIAGDDLLLSGGNRSGKTLTFNAILYALYGRSGTFGVTPGQRSTVNAYFDNADTVFRGRNHTYESDGKSLDADEGVESNVGPEEDVRIQFIPANPASQPISALSAEELLNRIRALLSAESQVEIERHRRAKHDLVHLREIRRRGEREPSIRQLEEDLNSLPISQTRNRIEDIEELEELIESGEIESISARLQRKDEVAERLDELYDRRRALEDQLKQKRRELGDTSRYTQKVNDLIIDAIQEFTCPVCGRLVEESTARNRLPNRCPQCGRERDLTELREQLREKVENADDRIEVLKEEIGDLEEELSEAKAEITELKKSEPELRDLNQFVRTALKQAEYDIEQLQETTEAELTQKREDLEEFEAQKEELSAQLERRRHLVDAIDESISAAEHRIEVLETEAFEEIRDTFSDRISQVYQEIAPDLGTEVGLTPDGELEFPGTGSEGIRPYDRLSSGEKRLVNLAFGLTVAQFAQENEDVHNWEVLVLDEPLTNLESDIQDAAARYLRNTDIQCIMTSPLDRVQSHFQDDQSQIIQLDRIHTESTTLDEYL</sequence>
<evidence type="ECO:0000256" key="2">
    <source>
        <dbReference type="ARBA" id="ARBA00049666"/>
    </source>
</evidence>
<reference evidence="5 6" key="1">
    <citation type="submission" date="2017-05" db="EMBL/GenBank/DDBJ databases">
        <authorList>
            <person name="Varghese N."/>
            <person name="Submissions S."/>
        </authorList>
    </citation>
    <scope>NUCLEOTIDE SEQUENCE [LARGE SCALE GENOMIC DNA]</scope>
    <source>
        <strain evidence="5 6">DSM 19504</strain>
    </source>
</reference>
<dbReference type="RefSeq" id="WP_142986950.1">
    <property type="nucleotide sequence ID" value="NZ_FXTD01000007.1"/>
</dbReference>
<dbReference type="InterPro" id="IPR041685">
    <property type="entry name" value="AAA_GajA/Old/RecF-like"/>
</dbReference>
<evidence type="ECO:0000256" key="1">
    <source>
        <dbReference type="ARBA" id="ARBA00023054"/>
    </source>
</evidence>
<dbReference type="SUPFAM" id="SSF52540">
    <property type="entry name" value="P-loop containing nucleoside triphosphate hydrolases"/>
    <property type="match status" value="2"/>
</dbReference>
<dbReference type="AlphaFoldDB" id="A0A521DQ36"/>
<dbReference type="InterPro" id="IPR027417">
    <property type="entry name" value="P-loop_NTPase"/>
</dbReference>
<keyword evidence="6" id="KW-1185">Reference proteome</keyword>
<dbReference type="PANTHER" id="PTHR32114">
    <property type="entry name" value="ABC TRANSPORTER ABCH.3"/>
    <property type="match status" value="1"/>
</dbReference>
<dbReference type="PANTHER" id="PTHR32114:SF2">
    <property type="entry name" value="ABC TRANSPORTER ABCH.3"/>
    <property type="match status" value="1"/>
</dbReference>
<dbReference type="Proteomes" id="UP000319712">
    <property type="component" value="Unassembled WGS sequence"/>
</dbReference>
<evidence type="ECO:0000256" key="3">
    <source>
        <dbReference type="SAM" id="Coils"/>
    </source>
</evidence>